<name>X1GWF8_9ZZZZ</name>
<evidence type="ECO:0000313" key="1">
    <source>
        <dbReference type="EMBL" id="GAH37348.1"/>
    </source>
</evidence>
<dbReference type="AlphaFoldDB" id="X1GWF8"/>
<dbReference type="EMBL" id="BARU01008142">
    <property type="protein sequence ID" value="GAH37348.1"/>
    <property type="molecule type" value="Genomic_DNA"/>
</dbReference>
<organism evidence="1">
    <name type="scientific">marine sediment metagenome</name>
    <dbReference type="NCBI Taxonomy" id="412755"/>
    <lineage>
        <taxon>unclassified sequences</taxon>
        <taxon>metagenomes</taxon>
        <taxon>ecological metagenomes</taxon>
    </lineage>
</organism>
<accession>X1GWF8</accession>
<comment type="caution">
    <text evidence="1">The sequence shown here is derived from an EMBL/GenBank/DDBJ whole genome shotgun (WGS) entry which is preliminary data.</text>
</comment>
<protein>
    <submittedName>
        <fullName evidence="1">Uncharacterized protein</fullName>
    </submittedName>
</protein>
<reference evidence="1" key="1">
    <citation type="journal article" date="2014" name="Front. Microbiol.">
        <title>High frequency of phylogenetically diverse reductive dehalogenase-homologous genes in deep subseafloor sedimentary metagenomes.</title>
        <authorList>
            <person name="Kawai M."/>
            <person name="Futagami T."/>
            <person name="Toyoda A."/>
            <person name="Takaki Y."/>
            <person name="Nishi S."/>
            <person name="Hori S."/>
            <person name="Arai W."/>
            <person name="Tsubouchi T."/>
            <person name="Morono Y."/>
            <person name="Uchiyama I."/>
            <person name="Ito T."/>
            <person name="Fujiyama A."/>
            <person name="Inagaki F."/>
            <person name="Takami H."/>
        </authorList>
    </citation>
    <scope>NUCLEOTIDE SEQUENCE</scope>
    <source>
        <strain evidence="1">Expedition CK06-06</strain>
    </source>
</reference>
<sequence length="38" mass="4348">GIIYAYSKNKKYSPSKFGEAAREKIVEMNQEINKEIGL</sequence>
<proteinExistence type="predicted"/>
<gene>
    <name evidence="1" type="ORF">S03H2_15987</name>
</gene>
<feature type="non-terminal residue" evidence="1">
    <location>
        <position position="1"/>
    </location>
</feature>